<evidence type="ECO:0000313" key="11">
    <source>
        <dbReference type="Proteomes" id="UP000011511"/>
    </source>
</evidence>
<evidence type="ECO:0000259" key="8">
    <source>
        <dbReference type="Pfam" id="PF02384"/>
    </source>
</evidence>
<dbReference type="Gene3D" id="3.40.50.150">
    <property type="entry name" value="Vaccinia Virus protein VP39"/>
    <property type="match status" value="1"/>
</dbReference>
<keyword evidence="4" id="KW-0949">S-adenosyl-L-methionine</keyword>
<dbReference type="PANTHER" id="PTHR42998">
    <property type="entry name" value="TYPE I RESTRICTION ENZYME HINDVIIP M PROTEIN-RELATED"/>
    <property type="match status" value="1"/>
</dbReference>
<keyword evidence="11" id="KW-1185">Reference proteome</keyword>
<comment type="catalytic activity">
    <reaction evidence="6">
        <text>a 2'-deoxyadenosine in DNA + S-adenosyl-L-methionine = an N(6)-methyl-2'-deoxyadenosine in DNA + S-adenosyl-L-homocysteine + H(+)</text>
        <dbReference type="Rhea" id="RHEA:15197"/>
        <dbReference type="Rhea" id="RHEA-COMP:12418"/>
        <dbReference type="Rhea" id="RHEA-COMP:12419"/>
        <dbReference type="ChEBI" id="CHEBI:15378"/>
        <dbReference type="ChEBI" id="CHEBI:57856"/>
        <dbReference type="ChEBI" id="CHEBI:59789"/>
        <dbReference type="ChEBI" id="CHEBI:90615"/>
        <dbReference type="ChEBI" id="CHEBI:90616"/>
        <dbReference type="EC" id="2.1.1.72"/>
    </reaction>
</comment>
<proteinExistence type="predicted"/>
<reference evidence="10 11" key="1">
    <citation type="journal article" date="2014" name="PLoS Genet.">
        <title>Phylogenetically driven sequencing of extremely halophilic archaea reveals strategies for static and dynamic osmo-response.</title>
        <authorList>
            <person name="Becker E.A."/>
            <person name="Seitzer P.M."/>
            <person name="Tritt A."/>
            <person name="Larsen D."/>
            <person name="Krusor M."/>
            <person name="Yao A.I."/>
            <person name="Wu D."/>
            <person name="Madern D."/>
            <person name="Eisen J.A."/>
            <person name="Darling A.E."/>
            <person name="Facciotti M.T."/>
        </authorList>
    </citation>
    <scope>NUCLEOTIDE SEQUENCE [LARGE SCALE GENOMIC DNA]</scope>
    <source>
        <strain evidence="10 11">JCM 12890</strain>
    </source>
</reference>
<keyword evidence="3 10" id="KW-0808">Transferase</keyword>
<evidence type="ECO:0000256" key="6">
    <source>
        <dbReference type="ARBA" id="ARBA00047942"/>
    </source>
</evidence>
<keyword evidence="5" id="KW-0680">Restriction system</keyword>
<dbReference type="EC" id="2.1.1.72" evidence="1"/>
<dbReference type="AlphaFoldDB" id="L9ZCB2"/>
<dbReference type="InterPro" id="IPR038333">
    <property type="entry name" value="T1MK-like_N_sf"/>
</dbReference>
<evidence type="ECO:0000256" key="2">
    <source>
        <dbReference type="ARBA" id="ARBA00022603"/>
    </source>
</evidence>
<accession>L9ZCB2</accession>
<dbReference type="GO" id="GO:0009307">
    <property type="term" value="P:DNA restriction-modification system"/>
    <property type="evidence" value="ECO:0007669"/>
    <property type="project" value="UniProtKB-KW"/>
</dbReference>
<dbReference type="RefSeq" id="WP_007110790.1">
    <property type="nucleotide sequence ID" value="NZ_AOIK01000043.1"/>
</dbReference>
<evidence type="ECO:0000256" key="4">
    <source>
        <dbReference type="ARBA" id="ARBA00022691"/>
    </source>
</evidence>
<keyword evidence="7" id="KW-0175">Coiled coil</keyword>
<dbReference type="InterPro" id="IPR029063">
    <property type="entry name" value="SAM-dependent_MTases_sf"/>
</dbReference>
<dbReference type="InterPro" id="IPR002052">
    <property type="entry name" value="DNA_methylase_N6_adenine_CS"/>
</dbReference>
<dbReference type="InterPro" id="IPR052916">
    <property type="entry name" value="Type-I_RE_MTase_Subunit"/>
</dbReference>
<dbReference type="Pfam" id="PF02384">
    <property type="entry name" value="N6_Mtase"/>
    <property type="match status" value="1"/>
</dbReference>
<gene>
    <name evidence="10" type="ORF">C485_17877</name>
</gene>
<name>L9ZCB2_NATA2</name>
<evidence type="ECO:0000256" key="7">
    <source>
        <dbReference type="SAM" id="Coils"/>
    </source>
</evidence>
<dbReference type="GO" id="GO:0032259">
    <property type="term" value="P:methylation"/>
    <property type="evidence" value="ECO:0007669"/>
    <property type="project" value="UniProtKB-KW"/>
</dbReference>
<evidence type="ECO:0000313" key="10">
    <source>
        <dbReference type="EMBL" id="ELY83646.1"/>
    </source>
</evidence>
<comment type="caution">
    <text evidence="10">The sequence shown here is derived from an EMBL/GenBank/DDBJ whole genome shotgun (WGS) entry which is preliminary data.</text>
</comment>
<feature type="domain" description="N6 adenine-specific DNA methyltransferase N-terminal" evidence="9">
    <location>
        <begin position="12"/>
        <end position="154"/>
    </location>
</feature>
<evidence type="ECO:0000256" key="3">
    <source>
        <dbReference type="ARBA" id="ARBA00022679"/>
    </source>
</evidence>
<dbReference type="GO" id="GO:0009007">
    <property type="term" value="F:site-specific DNA-methyltransferase (adenine-specific) activity"/>
    <property type="evidence" value="ECO:0007669"/>
    <property type="project" value="UniProtKB-EC"/>
</dbReference>
<feature type="domain" description="DNA methylase adenine-specific" evidence="8">
    <location>
        <begin position="167"/>
        <end position="482"/>
    </location>
</feature>
<dbReference type="PATRIC" id="fig|1227494.3.peg.3572"/>
<dbReference type="GO" id="GO:0003677">
    <property type="term" value="F:DNA binding"/>
    <property type="evidence" value="ECO:0007669"/>
    <property type="project" value="InterPro"/>
</dbReference>
<evidence type="ECO:0000256" key="1">
    <source>
        <dbReference type="ARBA" id="ARBA00011900"/>
    </source>
</evidence>
<dbReference type="InterPro" id="IPR022749">
    <property type="entry name" value="D12N6_MeTrfase_N"/>
</dbReference>
<evidence type="ECO:0000256" key="5">
    <source>
        <dbReference type="ARBA" id="ARBA00022747"/>
    </source>
</evidence>
<dbReference type="Pfam" id="PF12161">
    <property type="entry name" value="HsdM_N"/>
    <property type="match status" value="1"/>
</dbReference>
<keyword evidence="2 10" id="KW-0489">Methyltransferase</keyword>
<dbReference type="PRINTS" id="PR00507">
    <property type="entry name" value="N12N6MTFRASE"/>
</dbReference>
<dbReference type="Gene3D" id="1.20.1260.30">
    <property type="match status" value="1"/>
</dbReference>
<dbReference type="Proteomes" id="UP000011511">
    <property type="component" value="Unassembled WGS sequence"/>
</dbReference>
<dbReference type="PANTHER" id="PTHR42998:SF1">
    <property type="entry name" value="TYPE I RESTRICTION ENZYME HINDI METHYLASE SUBUNIT"/>
    <property type="match status" value="1"/>
</dbReference>
<organism evidence="10 11">
    <name type="scientific">Natrinema altunense (strain JCM 12890 / CGMCC 1.3731 / AJ2)</name>
    <dbReference type="NCBI Taxonomy" id="1227494"/>
    <lineage>
        <taxon>Archaea</taxon>
        <taxon>Methanobacteriati</taxon>
        <taxon>Methanobacteriota</taxon>
        <taxon>Stenosarchaea group</taxon>
        <taxon>Halobacteria</taxon>
        <taxon>Halobacteriales</taxon>
        <taxon>Natrialbaceae</taxon>
        <taxon>Natrinema</taxon>
    </lineage>
</organism>
<protein>
    <recommendedName>
        <fullName evidence="1">site-specific DNA-methyltransferase (adenine-specific)</fullName>
        <ecNumber evidence="1">2.1.1.72</ecNumber>
    </recommendedName>
</protein>
<dbReference type="GO" id="GO:0008170">
    <property type="term" value="F:N-methyltransferase activity"/>
    <property type="evidence" value="ECO:0007669"/>
    <property type="project" value="InterPro"/>
</dbReference>
<feature type="coiled-coil region" evidence="7">
    <location>
        <begin position="494"/>
        <end position="521"/>
    </location>
</feature>
<dbReference type="EMBL" id="AOIK01000043">
    <property type="protein sequence ID" value="ELY83646.1"/>
    <property type="molecule type" value="Genomic_DNA"/>
</dbReference>
<sequence length="524" mass="60292">MSINGDDSNEFEKSLWQSAEGLRGPVESAEYKHIVLGLLFLKYMSDAFEDRREELRELTYDEDSLEYYVGDDDQERQFILEDIDAYRAENVFYVPEEARWDNLVGRATHPDIGSQIDDAMRAVEEKNPDRLDGMLPKRYSRIPQDTLEGLLNEFSELDLGNGKDTQDEDVFGRVYEYFIKEFAREEGHRGGEFYTPKHVVELLVEILEPFEGRIFDPFCGSGGMFVQSHKFLERKGGDEDQISIYGQEVNEATWRICKMNLFLRGIDGNIQLGDSIRDDKFGNLSADKIITNPPFNMSEWGKNTVSDEDPRFEYGMPPSNNANFAFIQHMLYHLDEDGMAGTVMANGSMSVQGSEGDIREEIIEHDLLDAIISLPQELFYTTQIPVCLWILSKGKESDQYRERSGETLFIDARDLYKSIDRTTNKLTRDHINKIANTVRAYRGEDDVGEYEDETGYCKVASIDEIADNDYMVTPGRYVGVDQDDGDDIPFEVKMEELTAEIREEFQRSDDLQEEIEENLREVGF</sequence>
<dbReference type="InterPro" id="IPR003356">
    <property type="entry name" value="DNA_methylase_A-5"/>
</dbReference>
<dbReference type="SUPFAM" id="SSF53335">
    <property type="entry name" value="S-adenosyl-L-methionine-dependent methyltransferases"/>
    <property type="match status" value="1"/>
</dbReference>
<dbReference type="CDD" id="cd02440">
    <property type="entry name" value="AdoMet_MTases"/>
    <property type="match status" value="1"/>
</dbReference>
<dbReference type="PROSITE" id="PS00092">
    <property type="entry name" value="N6_MTASE"/>
    <property type="match status" value="1"/>
</dbReference>
<evidence type="ECO:0000259" key="9">
    <source>
        <dbReference type="Pfam" id="PF12161"/>
    </source>
</evidence>